<evidence type="ECO:0000313" key="2">
    <source>
        <dbReference type="Proteomes" id="UP001500582"/>
    </source>
</evidence>
<dbReference type="EMBL" id="BAABFT010000007">
    <property type="protein sequence ID" value="GAA4326551.1"/>
    <property type="molecule type" value="Genomic_DNA"/>
</dbReference>
<sequence length="97" mass="11151">MIITSDHIPEGFIITAKNLAVDPGAEQPRKILPEQLGEQIAIFLRTRLEKQPAIRVSLSIEHWDLMNELAVTNYEVKADLSTTRGKDYTRNYWVENQ</sequence>
<dbReference type="Proteomes" id="UP001500582">
    <property type="component" value="Unassembled WGS sequence"/>
</dbReference>
<gene>
    <name evidence="1" type="ORF">GCM10023149_29440</name>
</gene>
<evidence type="ECO:0000313" key="1">
    <source>
        <dbReference type="EMBL" id="GAA4326551.1"/>
    </source>
</evidence>
<dbReference type="RefSeq" id="WP_345211873.1">
    <property type="nucleotide sequence ID" value="NZ_BAABFT010000007.1"/>
</dbReference>
<name>A0ABP8GLJ2_9SPHI</name>
<reference evidence="2" key="1">
    <citation type="journal article" date="2019" name="Int. J. Syst. Evol. Microbiol.">
        <title>The Global Catalogue of Microorganisms (GCM) 10K type strain sequencing project: providing services to taxonomists for standard genome sequencing and annotation.</title>
        <authorList>
            <consortium name="The Broad Institute Genomics Platform"/>
            <consortium name="The Broad Institute Genome Sequencing Center for Infectious Disease"/>
            <person name="Wu L."/>
            <person name="Ma J."/>
        </authorList>
    </citation>
    <scope>NUCLEOTIDE SEQUENCE [LARGE SCALE GENOMIC DNA]</scope>
    <source>
        <strain evidence="2">JCM 17705</strain>
    </source>
</reference>
<comment type="caution">
    <text evidence="1">The sequence shown here is derived from an EMBL/GenBank/DDBJ whole genome shotgun (WGS) entry which is preliminary data.</text>
</comment>
<organism evidence="1 2">
    <name type="scientific">Mucilaginibacter gynuensis</name>
    <dbReference type="NCBI Taxonomy" id="1302236"/>
    <lineage>
        <taxon>Bacteria</taxon>
        <taxon>Pseudomonadati</taxon>
        <taxon>Bacteroidota</taxon>
        <taxon>Sphingobacteriia</taxon>
        <taxon>Sphingobacteriales</taxon>
        <taxon>Sphingobacteriaceae</taxon>
        <taxon>Mucilaginibacter</taxon>
    </lineage>
</organism>
<protein>
    <submittedName>
        <fullName evidence="1">Uncharacterized protein</fullName>
    </submittedName>
</protein>
<keyword evidence="2" id="KW-1185">Reference proteome</keyword>
<proteinExistence type="predicted"/>
<accession>A0ABP8GLJ2</accession>